<protein>
    <submittedName>
        <fullName evidence="3">Uncharacterized protein</fullName>
    </submittedName>
</protein>
<organism evidence="3 4">
    <name type="scientific">Schizopora paradoxa</name>
    <dbReference type="NCBI Taxonomy" id="27342"/>
    <lineage>
        <taxon>Eukaryota</taxon>
        <taxon>Fungi</taxon>
        <taxon>Dikarya</taxon>
        <taxon>Basidiomycota</taxon>
        <taxon>Agaricomycotina</taxon>
        <taxon>Agaricomycetes</taxon>
        <taxon>Hymenochaetales</taxon>
        <taxon>Schizoporaceae</taxon>
        <taxon>Schizopora</taxon>
    </lineage>
</organism>
<evidence type="ECO:0000256" key="2">
    <source>
        <dbReference type="SAM" id="MobiDB-lite"/>
    </source>
</evidence>
<keyword evidence="1" id="KW-0175">Coiled coil</keyword>
<feature type="region of interest" description="Disordered" evidence="2">
    <location>
        <begin position="56"/>
        <end position="106"/>
    </location>
</feature>
<dbReference type="AlphaFoldDB" id="A0A0H2QXP7"/>
<feature type="compositionally biased region" description="Polar residues" evidence="2">
    <location>
        <begin position="1034"/>
        <end position="1052"/>
    </location>
</feature>
<dbReference type="InParanoid" id="A0A0H2QXP7"/>
<name>A0A0H2QXP7_9AGAM</name>
<dbReference type="Proteomes" id="UP000053477">
    <property type="component" value="Unassembled WGS sequence"/>
</dbReference>
<evidence type="ECO:0000313" key="4">
    <source>
        <dbReference type="Proteomes" id="UP000053477"/>
    </source>
</evidence>
<accession>A0A0H2QXP7</accession>
<dbReference type="EMBL" id="KQ086681">
    <property type="protein sequence ID" value="KLO04139.1"/>
    <property type="molecule type" value="Genomic_DNA"/>
</dbReference>
<keyword evidence="4" id="KW-1185">Reference proteome</keyword>
<proteinExistence type="predicted"/>
<feature type="compositionally biased region" description="Acidic residues" evidence="2">
    <location>
        <begin position="1108"/>
        <end position="1143"/>
    </location>
</feature>
<evidence type="ECO:0000313" key="3">
    <source>
        <dbReference type="EMBL" id="KLO04139.1"/>
    </source>
</evidence>
<feature type="non-terminal residue" evidence="3">
    <location>
        <position position="1143"/>
    </location>
</feature>
<feature type="compositionally biased region" description="Basic and acidic residues" evidence="2">
    <location>
        <begin position="1096"/>
        <end position="1105"/>
    </location>
</feature>
<feature type="coiled-coil region" evidence="1">
    <location>
        <begin position="714"/>
        <end position="834"/>
    </location>
</feature>
<feature type="region of interest" description="Disordered" evidence="2">
    <location>
        <begin position="1011"/>
        <end position="1143"/>
    </location>
</feature>
<sequence>MSGNDNLNTLGLDLQGMEMSSAHDDDIVMEESINTAHHSLNIKKENVNLFFGGTEQDTAHQHKSKTPRVLVPGSSPALPAEDLPDSETSHALSDVVEPQPSATQGPLYSSVVNRNLPAGVSAITDGLENLPLSLDASVEMTVNNYTITTMFLDLHFLKPHPENRKLDNVFVDTLVTSMNTDGATTVGLSPLIVICNSEEVQTLDKIPSRYAGFKIMVAGKMQRAKIGMLDARVVDGQHRLAAAMIHFKEKPDNCIWLCRVLKKRIEVDNPSIAPQIVNWTNPRHSTQKLPLTLRDRLKSNRAIFEDHSKQDETMGKLKEIDQTSITTNSLVVELVKLCFFKEPYDNLIKLLGFEFINVKTIHYNNKVLVRKAIPLYLNFMLPRIIDVLQAIAEAGTVDESGYFSKSLNLVYMIGGENAIEKADSVGLDTYFSKPHFPSAVLRDEKYEDIWPQHTTAEMTGRDVVLSIVETKRNAMLASGKYFPLEDMFPTFSNILGMAGAKEHGIGQRNIEFLNTIVVSIALSMRMSYNSVHYLDSNKNTTAKAFHNAPTPETSYWLFISFIVLNRHYKIEYEKFKSQKNFQVGMLDRVNPILEKWIDRLLLNRDKFKSLIEYTPLMGASAVALKKPSDAHPWSTTQTHVADFLSTLAQNDQTAFELFTILGFTPGQPIPVFTEIFGQRTLFGTPTTDLTAVVTLPAISPDEVAQKRRDEIAVRKRENMKLALIQQANRNARQERDQRIQEKQHKLLNAIGRAKGVRVDVDKHAQTIKDVEEEKKQLQQTRMEKEKTLRDTVNQEYSDTVARLKEEMANKKKDYEDLVHKYNNTEQTIAAQTEKWRKFDEVPLEKRKAAAEKSHNTSTHTYNNIQKEVQQAESELEALKIADLSPVSMSQMDEGSQSDSLEQLPVDETMIEAQRLLAEMQRPVSIPFVEQPDTMEVDESASSAAKSVTVLAGTLVDIVREELDDFGAEQAANLHRLLSELLRYPAILNHQSELKDVLVSISALQNAFLKDQDGFNRDPSVMSPFKPRTPPPTLNRLSTSLTPRPPGLQQSKKSLLRRPINGQPFDVDVDRVSEDDDDLYDAEEENDGQPLLPSLMDKGKGRERVLDPNPEEEEQQDQVDEDKENDGDQEDEEGSGDQEDEEGS</sequence>
<reference evidence="3 4" key="1">
    <citation type="submission" date="2015-04" db="EMBL/GenBank/DDBJ databases">
        <title>Complete genome sequence of Schizopora paradoxa KUC8140, a cosmopolitan wood degrader in East Asia.</title>
        <authorList>
            <consortium name="DOE Joint Genome Institute"/>
            <person name="Min B."/>
            <person name="Park H."/>
            <person name="Jang Y."/>
            <person name="Kim J.-J."/>
            <person name="Kim K.H."/>
            <person name="Pangilinan J."/>
            <person name="Lipzen A."/>
            <person name="Riley R."/>
            <person name="Grigoriev I.V."/>
            <person name="Spatafora J.W."/>
            <person name="Choi I.-G."/>
        </authorList>
    </citation>
    <scope>NUCLEOTIDE SEQUENCE [LARGE SCALE GENOMIC DNA]</scope>
    <source>
        <strain evidence="3 4">KUC8140</strain>
    </source>
</reference>
<evidence type="ECO:0000256" key="1">
    <source>
        <dbReference type="SAM" id="Coils"/>
    </source>
</evidence>
<feature type="compositionally biased region" description="Acidic residues" evidence="2">
    <location>
        <begin position="1072"/>
        <end position="1086"/>
    </location>
</feature>
<gene>
    <name evidence="3" type="ORF">SCHPADRAFT_897254</name>
</gene>